<dbReference type="Pfam" id="PF00550">
    <property type="entry name" value="PP-binding"/>
    <property type="match status" value="1"/>
</dbReference>
<dbReference type="InterPro" id="IPR045851">
    <property type="entry name" value="AMP-bd_C_sf"/>
</dbReference>
<feature type="domain" description="Carrier" evidence="4">
    <location>
        <begin position="603"/>
        <end position="683"/>
    </location>
</feature>
<dbReference type="InterPro" id="IPR020845">
    <property type="entry name" value="AMP-binding_CS"/>
</dbReference>
<dbReference type="PROSITE" id="PS00455">
    <property type="entry name" value="AMP_BINDING"/>
    <property type="match status" value="1"/>
</dbReference>
<dbReference type="Pfam" id="PF13193">
    <property type="entry name" value="AMP-binding_C"/>
    <property type="match status" value="1"/>
</dbReference>
<dbReference type="SUPFAM" id="SSF56801">
    <property type="entry name" value="Acetyl-CoA synthetase-like"/>
    <property type="match status" value="1"/>
</dbReference>
<dbReference type="InterPro" id="IPR010080">
    <property type="entry name" value="Thioester_reductase-like_dom"/>
</dbReference>
<evidence type="ECO:0000256" key="1">
    <source>
        <dbReference type="ARBA" id="ARBA00022450"/>
    </source>
</evidence>
<dbReference type="InterPro" id="IPR005153">
    <property type="entry name" value="MbtH-like_dom"/>
</dbReference>
<dbReference type="KEGG" id="slk:SLUN_34945"/>
<dbReference type="Pfam" id="PF00501">
    <property type="entry name" value="AMP-binding"/>
    <property type="match status" value="1"/>
</dbReference>
<dbReference type="FunFam" id="3.40.50.12780:FF:000012">
    <property type="entry name" value="Non-ribosomal peptide synthetase"/>
    <property type="match status" value="1"/>
</dbReference>
<dbReference type="PANTHER" id="PTHR44845">
    <property type="entry name" value="CARRIER DOMAIN-CONTAINING PROTEIN"/>
    <property type="match status" value="1"/>
</dbReference>
<dbReference type="InterPro" id="IPR010071">
    <property type="entry name" value="AA_adenyl_dom"/>
</dbReference>
<organism evidence="5 6">
    <name type="scientific">Streptomyces lunaelactis</name>
    <dbReference type="NCBI Taxonomy" id="1535768"/>
    <lineage>
        <taxon>Bacteria</taxon>
        <taxon>Bacillati</taxon>
        <taxon>Actinomycetota</taxon>
        <taxon>Actinomycetes</taxon>
        <taxon>Kitasatosporales</taxon>
        <taxon>Streptomycetaceae</taxon>
        <taxon>Streptomyces</taxon>
    </lineage>
</organism>
<feature type="region of interest" description="Disordered" evidence="3">
    <location>
        <begin position="62"/>
        <end position="88"/>
    </location>
</feature>
<dbReference type="InterPro" id="IPR009081">
    <property type="entry name" value="PP-bd_ACP"/>
</dbReference>
<dbReference type="PROSITE" id="PS00012">
    <property type="entry name" value="PHOSPHOPANTETHEINE"/>
    <property type="match status" value="1"/>
</dbReference>
<dbReference type="PANTHER" id="PTHR44845:SF6">
    <property type="entry name" value="BETA-ALANINE-ACTIVATING ENZYME"/>
    <property type="match status" value="1"/>
</dbReference>
<evidence type="ECO:0000313" key="6">
    <source>
        <dbReference type="Proteomes" id="UP000244201"/>
    </source>
</evidence>
<dbReference type="CDD" id="cd05235">
    <property type="entry name" value="SDR_e1"/>
    <property type="match status" value="1"/>
</dbReference>
<keyword evidence="2" id="KW-0597">Phosphoprotein</keyword>
<dbReference type="SUPFAM" id="SSF160582">
    <property type="entry name" value="MbtH-like"/>
    <property type="match status" value="1"/>
</dbReference>
<evidence type="ECO:0000259" key="4">
    <source>
        <dbReference type="PROSITE" id="PS50075"/>
    </source>
</evidence>
<dbReference type="CDD" id="cd05930">
    <property type="entry name" value="A_NRPS"/>
    <property type="match status" value="1"/>
</dbReference>
<dbReference type="Gene3D" id="3.40.50.12780">
    <property type="entry name" value="N-terminal domain of ligase-like"/>
    <property type="match status" value="1"/>
</dbReference>
<proteinExistence type="predicted"/>
<dbReference type="GeneID" id="55660449"/>
<gene>
    <name evidence="5" type="ORF">SLUN_34945</name>
</gene>
<name>A0A2R4TBY4_9ACTN</name>
<dbReference type="RefSeq" id="WP_108153929.1">
    <property type="nucleotide sequence ID" value="NZ_CP026304.1"/>
</dbReference>
<dbReference type="Gene3D" id="3.30.300.30">
    <property type="match status" value="1"/>
</dbReference>
<keyword evidence="6" id="KW-1185">Reference proteome</keyword>
<dbReference type="InterPro" id="IPR013120">
    <property type="entry name" value="FAR_NAD-bd"/>
</dbReference>
<protein>
    <submittedName>
        <fullName evidence="5">Non-ribosomal peptide synthetase</fullName>
    </submittedName>
</protein>
<dbReference type="InterPro" id="IPR025110">
    <property type="entry name" value="AMP-bd_C"/>
</dbReference>
<dbReference type="InterPro" id="IPR038020">
    <property type="entry name" value="MbtH-like_sf"/>
</dbReference>
<dbReference type="Proteomes" id="UP000244201">
    <property type="component" value="Chromosome"/>
</dbReference>
<dbReference type="InterPro" id="IPR036736">
    <property type="entry name" value="ACP-like_sf"/>
</dbReference>
<accession>A0A2R4TBY4</accession>
<sequence>MSNSHRLLSGDAASCRVLVNEEEQYSIWPAELQIPVGWHPVGWPGSRAQCLATVETLWTDMRPRSSRPRGAAGTWPSARRPKGPPAAPTVSELIRAHAARQPEAIAVISGAHKLTYGALDRRANQLAHQLLALGVRAETVVTVCMERSADMVVAMLAVLKTRGAFLPLDPAFPDRRLARLAEHAGSGVVLTTRKHAGAFEGGGSRVVLMEDFLADAASWSTEQPPRGPRSGDLAYMIYTSGSTGTPKGVMISHHSLSGVLPRVAAEYGLSPGDRVLQLAALGFDTSLEQVFATLLSGATLVLGGRHTWAPTELLHQLPEHGITVADLTPAYWHQLLKVAEEDSEALRCLRLMIVGGDTVLPGDCRTSFRKMPGVRLVNAYGLTETTITSTLCILTEDVLPGHAARGPTPVGRPLEETRIHVLDQDLRPVPPGRRGEIYIGGCGVARGYWRQPLLTAEHFLPDAYGPVPGERMYRTGDLGRWRLDGNLEVLGRADHQTKVRGFRVDLAEVESAVAAHPAVGQAAVVLRDRGDGDRALAAYYTPALPPSGEVTAQIRSFVSEIVPDYMVPATLTAVDELPVTHRGKIDRQALSRRERTPVGEGDAGNPSVQTGMAQLWAQILNVERVRPADDFFELGGNSLLAMEMLARARIMFGIGVTEIRNLTRSLLHNSTLSAFTEVARSARAGAANGVSVPHVDFGAEAELRVPVRLAASRVPRTERPAEILLTGATGFCGTHLLSTLLASTRARIHCLVRAPDADHALERIRSAHQRYLLRDLSPGRVVPIVGDLTKPFLGMPQDRFEHLAATVDLVYHCGGEVNFIYPYHELRDANVSGTREVIRLAGAHRGIPVHYISSMAVLAGLGAAGVRHATEETPLSHAEYLGVGYVETKWVAEKLLHQAAAQGLPVAIYRPNDVTGDQTTGVMNPDTEICALIRFIADSSFFPDVDLPLDFIPADCFARAVTHVSTKMPATGDVYHLTNPGLAMIGDLADRLDARGYPVRKLPYDEWVRNLVGYAAGHPTHPVTPFVPLFVDRASHADVSVAEMYFQKNFPSFTRRNTERALRDTDIEIPPVDDRLLDRYIDSMLGSGYLDPPPSG</sequence>
<dbReference type="Gene3D" id="3.90.820.10">
    <property type="entry name" value="Structural Genomics, Unknown Function 30-nov-00 1gh9 Mol_id"/>
    <property type="match status" value="1"/>
</dbReference>
<dbReference type="SUPFAM" id="SSF47336">
    <property type="entry name" value="ACP-like"/>
    <property type="match status" value="1"/>
</dbReference>
<dbReference type="Gene3D" id="1.10.1200.10">
    <property type="entry name" value="ACP-like"/>
    <property type="match status" value="1"/>
</dbReference>
<evidence type="ECO:0000313" key="5">
    <source>
        <dbReference type="EMBL" id="AVZ76640.1"/>
    </source>
</evidence>
<dbReference type="Pfam" id="PF07993">
    <property type="entry name" value="NAD_binding_4"/>
    <property type="match status" value="1"/>
</dbReference>
<dbReference type="Pfam" id="PF03621">
    <property type="entry name" value="MbtH"/>
    <property type="match status" value="1"/>
</dbReference>
<dbReference type="NCBIfam" id="TIGR01746">
    <property type="entry name" value="Thioester-redct"/>
    <property type="match status" value="1"/>
</dbReference>
<dbReference type="OrthoDB" id="2472181at2"/>
<dbReference type="InterPro" id="IPR042099">
    <property type="entry name" value="ANL_N_sf"/>
</dbReference>
<dbReference type="InterPro" id="IPR006162">
    <property type="entry name" value="Ppantetheine_attach_site"/>
</dbReference>
<dbReference type="PIRSF" id="PIRSF001617">
    <property type="entry name" value="Alpha-AR"/>
    <property type="match status" value="1"/>
</dbReference>
<keyword evidence="1" id="KW-0596">Phosphopantetheine</keyword>
<dbReference type="FunFam" id="3.40.50.980:FF:000001">
    <property type="entry name" value="Non-ribosomal peptide synthetase"/>
    <property type="match status" value="1"/>
</dbReference>
<dbReference type="InterPro" id="IPR000873">
    <property type="entry name" value="AMP-dep_synth/lig_dom"/>
</dbReference>
<dbReference type="Gene3D" id="3.40.50.720">
    <property type="entry name" value="NAD(P)-binding Rossmann-like Domain"/>
    <property type="match status" value="1"/>
</dbReference>
<dbReference type="AlphaFoldDB" id="A0A2R4TBY4"/>
<reference evidence="5 6" key="1">
    <citation type="submission" date="2018-01" db="EMBL/GenBank/DDBJ databases">
        <title>Complete genome sequence of Streptomyces lunaelactis MM109T, a Ferroverdin A producer isolated from cave moonmilk deposits.</title>
        <authorList>
            <person name="Naome A."/>
            <person name="Martinet L."/>
            <person name="Maciejewska M."/>
            <person name="Anderssen S."/>
            <person name="Adam D."/>
            <person name="Tenconi E."/>
            <person name="Deflandre B."/>
            <person name="Arguelles-Arias A."/>
            <person name="Calusinska M."/>
            <person name="Copieters W."/>
            <person name="Karim L."/>
            <person name="Hanikenne M."/>
            <person name="Baurain D."/>
            <person name="van Wezel G."/>
            <person name="Smargiasso N."/>
            <person name="de Pauw E."/>
            <person name="Delfosse P."/>
            <person name="Rigali S."/>
        </authorList>
    </citation>
    <scope>NUCLEOTIDE SEQUENCE [LARGE SCALE GENOMIC DNA]</scope>
    <source>
        <strain evidence="5 6">MM109</strain>
    </source>
</reference>
<evidence type="ECO:0000256" key="3">
    <source>
        <dbReference type="SAM" id="MobiDB-lite"/>
    </source>
</evidence>
<dbReference type="NCBIfam" id="TIGR01733">
    <property type="entry name" value="AA-adenyl-dom"/>
    <property type="match status" value="1"/>
</dbReference>
<dbReference type="InterPro" id="IPR036291">
    <property type="entry name" value="NAD(P)-bd_dom_sf"/>
</dbReference>
<dbReference type="SMART" id="SM00923">
    <property type="entry name" value="MbtH"/>
    <property type="match status" value="1"/>
</dbReference>
<dbReference type="EMBL" id="CP026304">
    <property type="protein sequence ID" value="AVZ76640.1"/>
    <property type="molecule type" value="Genomic_DNA"/>
</dbReference>
<dbReference type="SUPFAM" id="SSF51735">
    <property type="entry name" value="NAD(P)-binding Rossmann-fold domains"/>
    <property type="match status" value="1"/>
</dbReference>
<dbReference type="PROSITE" id="PS50075">
    <property type="entry name" value="CARRIER"/>
    <property type="match status" value="1"/>
</dbReference>
<evidence type="ECO:0000256" key="2">
    <source>
        <dbReference type="ARBA" id="ARBA00022553"/>
    </source>
</evidence>